<evidence type="ECO:0000313" key="2">
    <source>
        <dbReference type="EMBL" id="TYS52298.1"/>
    </source>
</evidence>
<dbReference type="Gene3D" id="3.40.50.150">
    <property type="entry name" value="Vaccinia Virus protein VP39"/>
    <property type="match status" value="1"/>
</dbReference>
<dbReference type="PANTHER" id="PTHR24422">
    <property type="entry name" value="CHEMOTAXIS PROTEIN METHYLTRANSFERASE"/>
    <property type="match status" value="1"/>
</dbReference>
<dbReference type="GO" id="GO:0032259">
    <property type="term" value="P:methylation"/>
    <property type="evidence" value="ECO:0007669"/>
    <property type="project" value="UniProtKB-KW"/>
</dbReference>
<evidence type="ECO:0000313" key="3">
    <source>
        <dbReference type="Proteomes" id="UP000322139"/>
    </source>
</evidence>
<dbReference type="InterPro" id="IPR022641">
    <property type="entry name" value="CheR_N"/>
</dbReference>
<gene>
    <name evidence="2" type="ORF">FZD51_02335</name>
</gene>
<dbReference type="EMBL" id="VTER01000001">
    <property type="protein sequence ID" value="TYS52298.1"/>
    <property type="molecule type" value="Genomic_DNA"/>
</dbReference>
<dbReference type="GO" id="GO:0008757">
    <property type="term" value="F:S-adenosylmethionine-dependent methyltransferase activity"/>
    <property type="evidence" value="ECO:0007669"/>
    <property type="project" value="InterPro"/>
</dbReference>
<dbReference type="Proteomes" id="UP000322139">
    <property type="component" value="Unassembled WGS sequence"/>
</dbReference>
<reference evidence="2 3" key="1">
    <citation type="submission" date="2019-08" db="EMBL/GenBank/DDBJ databases">
        <title>Bacillus genomes from the desert of Cuatro Cienegas, Coahuila.</title>
        <authorList>
            <person name="Olmedo-Alvarez G."/>
        </authorList>
    </citation>
    <scope>NUCLEOTIDE SEQUENCE [LARGE SCALE GENOMIC DNA]</scope>
    <source>
        <strain evidence="2 3">CH446_14T</strain>
    </source>
</reference>
<dbReference type="Pfam" id="PF01739">
    <property type="entry name" value="CheR"/>
    <property type="match status" value="1"/>
</dbReference>
<feature type="domain" description="CheR-type methyltransferase" evidence="1">
    <location>
        <begin position="15"/>
        <end position="278"/>
    </location>
</feature>
<dbReference type="PRINTS" id="PR00996">
    <property type="entry name" value="CHERMTFRASE"/>
</dbReference>
<dbReference type="AlphaFoldDB" id="A0A5D4RR52"/>
<protein>
    <submittedName>
        <fullName evidence="2">Protein-glutamate O-methyltransferase CheR</fullName>
    </submittedName>
</protein>
<evidence type="ECO:0000259" key="1">
    <source>
        <dbReference type="PROSITE" id="PS50123"/>
    </source>
</evidence>
<name>A0A5D4RR52_9BACI</name>
<accession>A0A5D4RR52</accession>
<sequence length="278" mass="32470">MKKDVLKADEREKIEMDLLLEAVYLISGYDYRQYMRSSVERRIQHRMRLEQIPTISRLTEKVLHYPGFINRILDDLSISVTEMFRDPSFFRAFREKVVPHLRGLPEIRIWHAGCATGEEAYSMAILMEEEGLAGKTRIYATDINENVLKQAESGTFSLARMQTYTKNYIQAGGKRAFSEYYSTDEFNAYFHRELVKNVIFAQHNLVTDGSFNEFHVIICRNVMIYFTPHLQQDVLDLFHESLSDGGFLGLGNKETLRIGRSKENYAEFDGKERLYTKK</sequence>
<dbReference type="PANTHER" id="PTHR24422:SF8">
    <property type="entry name" value="CHEMOTAXIS PROTEIN"/>
    <property type="match status" value="1"/>
</dbReference>
<keyword evidence="2" id="KW-0808">Transferase</keyword>
<dbReference type="PROSITE" id="PS50123">
    <property type="entry name" value="CHER"/>
    <property type="match status" value="1"/>
</dbReference>
<dbReference type="Pfam" id="PF03705">
    <property type="entry name" value="CheR_N"/>
    <property type="match status" value="1"/>
</dbReference>
<dbReference type="SUPFAM" id="SSF53335">
    <property type="entry name" value="S-adenosyl-L-methionine-dependent methyltransferases"/>
    <property type="match status" value="1"/>
</dbReference>
<keyword evidence="2" id="KW-0489">Methyltransferase</keyword>
<dbReference type="InterPro" id="IPR050903">
    <property type="entry name" value="Bact_Chemotaxis_MeTrfase"/>
</dbReference>
<dbReference type="SMART" id="SM00138">
    <property type="entry name" value="MeTrc"/>
    <property type="match status" value="1"/>
</dbReference>
<proteinExistence type="predicted"/>
<dbReference type="InterPro" id="IPR022642">
    <property type="entry name" value="CheR_C"/>
</dbReference>
<organism evidence="2 3">
    <name type="scientific">Bacillus infantis</name>
    <dbReference type="NCBI Taxonomy" id="324767"/>
    <lineage>
        <taxon>Bacteria</taxon>
        <taxon>Bacillati</taxon>
        <taxon>Bacillota</taxon>
        <taxon>Bacilli</taxon>
        <taxon>Bacillales</taxon>
        <taxon>Bacillaceae</taxon>
        <taxon>Bacillus</taxon>
    </lineage>
</organism>
<comment type="caution">
    <text evidence="2">The sequence shown here is derived from an EMBL/GenBank/DDBJ whole genome shotgun (WGS) entry which is preliminary data.</text>
</comment>
<dbReference type="InterPro" id="IPR029063">
    <property type="entry name" value="SAM-dependent_MTases_sf"/>
</dbReference>
<dbReference type="SUPFAM" id="SSF47757">
    <property type="entry name" value="Chemotaxis receptor methyltransferase CheR, N-terminal domain"/>
    <property type="match status" value="1"/>
</dbReference>
<dbReference type="InterPro" id="IPR000780">
    <property type="entry name" value="CheR_MeTrfase"/>
</dbReference>